<sequence>MAIGDSFEVTVGGVDGISYVDTGMYGTAEYGAVYVVEGEDPAIVDSGIGTNYGAILDGLAERGIAPEDLATIALTHVHLDHAGGAGYLAEACPNADVVVHERGARHLVDPSRLVAGTKQAVGDQWEFYADPKPIPEDRIREVTGGDTVDLGDRVLRIHHTPGHAPHQVVFEESDESVVFTADAAGIYVPELDSVRQTTPPPNFDLEQCLADLHTIRDCDPAVLCYAHFGPAATDDRLAEYADALTEWVGAVERKRDELGDDDAVIEYFGEHTSMVETWGERKGTAEERMNTRGVLTYLDSRTA</sequence>
<dbReference type="SUPFAM" id="SSF56281">
    <property type="entry name" value="Metallo-hydrolase/oxidoreductase"/>
    <property type="match status" value="1"/>
</dbReference>
<dbReference type="OrthoDB" id="197151at2157"/>
<dbReference type="Pfam" id="PF00753">
    <property type="entry name" value="Lactamase_B"/>
    <property type="match status" value="1"/>
</dbReference>
<dbReference type="RefSeq" id="WP_092691163.1">
    <property type="nucleotide sequence ID" value="NZ_FNBK01000006.1"/>
</dbReference>
<keyword evidence="3" id="KW-1185">Reference proteome</keyword>
<evidence type="ECO:0000313" key="2">
    <source>
        <dbReference type="EMBL" id="SDF44364.1"/>
    </source>
</evidence>
<dbReference type="CDD" id="cd07726">
    <property type="entry name" value="ST1585-like_MBL-fold"/>
    <property type="match status" value="1"/>
</dbReference>
<dbReference type="PANTHER" id="PTHR42951">
    <property type="entry name" value="METALLO-BETA-LACTAMASE DOMAIN-CONTAINING"/>
    <property type="match status" value="1"/>
</dbReference>
<dbReference type="Gene3D" id="3.60.15.10">
    <property type="entry name" value="Ribonuclease Z/Hydroxyacylglutathione hydrolase-like"/>
    <property type="match status" value="1"/>
</dbReference>
<dbReference type="InterPro" id="IPR001279">
    <property type="entry name" value="Metallo-B-lactamas"/>
</dbReference>
<dbReference type="PANTHER" id="PTHR42951:SF4">
    <property type="entry name" value="ACYL-COENZYME A THIOESTERASE MBLAC2"/>
    <property type="match status" value="1"/>
</dbReference>
<organism evidence="2 3">
    <name type="scientific">Halorientalis regularis</name>
    <dbReference type="NCBI Taxonomy" id="660518"/>
    <lineage>
        <taxon>Archaea</taxon>
        <taxon>Methanobacteriati</taxon>
        <taxon>Methanobacteriota</taxon>
        <taxon>Stenosarchaea group</taxon>
        <taxon>Halobacteria</taxon>
        <taxon>Halobacteriales</taxon>
        <taxon>Haloarculaceae</taxon>
        <taxon>Halorientalis</taxon>
    </lineage>
</organism>
<accession>A0A1G7L4V2</accession>
<name>A0A1G7L4V2_9EURY</name>
<dbReference type="SMART" id="SM00849">
    <property type="entry name" value="Lactamase_B"/>
    <property type="match status" value="1"/>
</dbReference>
<evidence type="ECO:0000313" key="3">
    <source>
        <dbReference type="Proteomes" id="UP000199076"/>
    </source>
</evidence>
<dbReference type="InterPro" id="IPR036866">
    <property type="entry name" value="RibonucZ/Hydroxyglut_hydro"/>
</dbReference>
<dbReference type="EMBL" id="FNBK01000006">
    <property type="protein sequence ID" value="SDF44364.1"/>
    <property type="molecule type" value="Genomic_DNA"/>
</dbReference>
<reference evidence="3" key="1">
    <citation type="submission" date="2016-10" db="EMBL/GenBank/DDBJ databases">
        <authorList>
            <person name="Varghese N."/>
            <person name="Submissions S."/>
        </authorList>
    </citation>
    <scope>NUCLEOTIDE SEQUENCE [LARGE SCALE GENOMIC DNA]</scope>
    <source>
        <strain evidence="3">IBRC-M 10760</strain>
    </source>
</reference>
<proteinExistence type="predicted"/>
<dbReference type="STRING" id="660518.SAMN05216218_106158"/>
<evidence type="ECO:0000259" key="1">
    <source>
        <dbReference type="SMART" id="SM00849"/>
    </source>
</evidence>
<dbReference type="InterPro" id="IPR037482">
    <property type="entry name" value="ST1585_MBL-fold"/>
</dbReference>
<feature type="domain" description="Metallo-beta-lactamase" evidence="1">
    <location>
        <begin position="30"/>
        <end position="227"/>
    </location>
</feature>
<gene>
    <name evidence="2" type="ORF">SAMN05216218_106158</name>
</gene>
<dbReference type="InterPro" id="IPR050855">
    <property type="entry name" value="NDM-1-like"/>
</dbReference>
<dbReference type="AlphaFoldDB" id="A0A1G7L4V2"/>
<dbReference type="Proteomes" id="UP000199076">
    <property type="component" value="Unassembled WGS sequence"/>
</dbReference>
<protein>
    <submittedName>
        <fullName evidence="2">Glyoxylase, beta-lactamase superfamily II</fullName>
    </submittedName>
</protein>